<protein>
    <recommendedName>
        <fullName evidence="9">Laminin IV type A domain-containing protein</fullName>
    </recommendedName>
</protein>
<dbReference type="Pfam" id="PF00052">
    <property type="entry name" value="Laminin_B"/>
    <property type="match status" value="1"/>
</dbReference>
<dbReference type="eggNOG" id="ENOG502RRVH">
    <property type="taxonomic scope" value="Eukaryota"/>
</dbReference>
<dbReference type="PANTHER" id="PTHR19277">
    <property type="entry name" value="PENTRAXIN"/>
    <property type="match status" value="1"/>
</dbReference>
<organism evidence="10 11">
    <name type="scientific">Phytophthora ramorum</name>
    <name type="common">Sudden oak death agent</name>
    <dbReference type="NCBI Taxonomy" id="164328"/>
    <lineage>
        <taxon>Eukaryota</taxon>
        <taxon>Sar</taxon>
        <taxon>Stramenopiles</taxon>
        <taxon>Oomycota</taxon>
        <taxon>Peronosporomycetes</taxon>
        <taxon>Peronosporales</taxon>
        <taxon>Peronosporaceae</taxon>
        <taxon>Phytophthora</taxon>
    </lineage>
</organism>
<dbReference type="SUPFAM" id="SSF141072">
    <property type="entry name" value="CalX-like"/>
    <property type="match status" value="1"/>
</dbReference>
<dbReference type="GO" id="GO:0046872">
    <property type="term" value="F:metal ion binding"/>
    <property type="evidence" value="ECO:0007669"/>
    <property type="project" value="UniProtKB-KW"/>
</dbReference>
<keyword evidence="2" id="KW-0479">Metal-binding</keyword>
<evidence type="ECO:0000256" key="2">
    <source>
        <dbReference type="ARBA" id="ARBA00022723"/>
    </source>
</evidence>
<feature type="signal peptide" evidence="8">
    <location>
        <begin position="1"/>
        <end position="26"/>
    </location>
</feature>
<dbReference type="PANTHER" id="PTHR19277:SF125">
    <property type="entry name" value="B6"/>
    <property type="match status" value="1"/>
</dbReference>
<accession>H3H1E4</accession>
<evidence type="ECO:0000256" key="1">
    <source>
        <dbReference type="ARBA" id="ARBA00001913"/>
    </source>
</evidence>
<dbReference type="InterPro" id="IPR013320">
    <property type="entry name" value="ConA-like_dom_sf"/>
</dbReference>
<dbReference type="InterPro" id="IPR038081">
    <property type="entry name" value="CalX-like_sf"/>
</dbReference>
<reference evidence="10" key="2">
    <citation type="submission" date="2015-06" db="UniProtKB">
        <authorList>
            <consortium name="EnsemblProtists"/>
        </authorList>
    </citation>
    <scope>IDENTIFICATION</scope>
    <source>
        <strain evidence="10">Pr102</strain>
    </source>
</reference>
<dbReference type="HOGENOM" id="CLU_225335_0_0_1"/>
<evidence type="ECO:0000256" key="6">
    <source>
        <dbReference type="ARBA" id="ARBA00023157"/>
    </source>
</evidence>
<keyword evidence="11" id="KW-1185">Reference proteome</keyword>
<keyword evidence="3 8" id="KW-0732">Signal</keyword>
<sequence length="3666" mass="381945">MQRFPVRTVLPLLSLVLACLPAGIYAAITGASVSPASLNAGAVSDVTVSFTVSVGVQVGNSVLVDFPTGFQIPSDTTVAVQTAGSSTTLSVAAVSTAQISVLVEGATISADAAFSFTIANVRNVGAQTTGDFTISTYDDSSILLETDSAVPGVAISSTTLGDADVVPVSPDAGVVGKATVTFRSAVGLPVGSLVKITFPSDFHVASTALSDASNIDGTVTVSGSDVIVEVVTSAVVAGTVVAFKLDGVTNPSARTTGAFMVATMDSSLKLFQQSDVIAGIPISSTTLAGADVVPVSLSAGVVGKATVTFRSAVGLPVGSLVKITFPSDFHVASTALSDASNIDGTVTVSGSDVIVEVVTSAVVAGTVVAFKLDGVTNPSARTTVSPPLSPAVVKIDCLNGGVVGTATVSFTSAVELPVGSLVKVTFPSDFQIASTALSDVSNIDGSSAVQVTGSVVTITIASTAVVANAVVSLKLDGVTNPGAKTTGTFAVETMDSSLLLFQQSGLIAAVTIKSTTLADATVIPDTLEAGVVDTATVTFTSSVGLPVGSLVKITFPRDFSVAATTISATSSIDSSSVINTSGSVVTVTISNTAVAIGASVSFKLDGLTNPGATTTGTFAVATTDSSSKVFEQATAISGVTIDKTTLVGAAVKLDSLDAGVVGKAAVSFANAVGLPVGSFVKVAFPDDFQVASTALSDTSNIEGTVTMSGSEVIITITSNAVAKSAVVSFKLDGVTNPGAKTTDTFVIATMDSSSNVFQQSDPIAAATIKSTTLAGVSVQVDSNIAGVESIYDVSFEMKAAIPVGGYFVLTVPSDYILSGSITLVDPTLPGVWDGTINGQGIKFKALSLYAAGQHSIQVKFLQNPGDYDAAVPILSVVVATPAGISATASWKSSDTAILVSFTSPTTVAHGAAVALQVTALEMPQSIRASSTAGTMESWNAEGLQLDKSNTLSLSALTAVTGLPCTWVTETPNPGITSNVLVTFKTNGMIPVGGKIVLTLPASDFYADSVGNTPSVVFKNPSTVVVATSIWDKASNTLEVVTSGDSIPAYTTGVQVKILKLDTPMSVRTASRLPASLTTLDPLGIEIDGPSVLQLDAITAGFILGSRVWTAANAVPGVTSVQTVDFFITGRMDPGGKFEFTLPDSQWSMAATTVATFIAPALGAVGSVVWNEPTRMMTVTLTGTTSIPAYTGVTLTIEDVTNPPKETGINNAYLTTRAADDSIIDGPDTVSVMTISRGALVGAKTWTAVTSASASVKSDQLLRFTLSGALPSGSIILATLPTGGWRMVDSTSVSVSFSLPATGVTVQSATWFASTYKLQLVTSGDLVEGASVELLVKDMINPFSSSAASVCTVTTMLADLGVVDESKDIVVNPVVSEALPTEGSWTSTKSTPGVLSTQTLTFTTGGKLEPDAKFCITGDVWTLMASTSASMTLAGSGQPSLLKLTSDSRTLCMQTPVGVDYVTDVTIVLTDILSPQSVRLDRTEPLLIHSHLGGDVNTGSIRLNAVTEGALTGPLTWKTLFFSPGPVAGLKTSANLALRTTGQIDAGGYIKVELPSEWVMASTCTATFVRPSVLGQASCSQNQISIRLQDSLNEATDLDILFVGVYNPPTVMPEGTASSWTIATDGGKIDESNSITTGAILCAVTGVTNSGDHLVAVVGAAKTFAFDGSALAQGDVIKFVDASTTSDANCGVSTTGQSDVGGIGVKFLSASQDVTLKFTQSSPDGQPFAICYKFGENPFKLYPALSIAVKEVKSVTAAVGSSNIAVVDFVKTWIFGGNGIVAGDQVRWIDLDVVESAAYVSTPPDCLDTSTLAKLSAPNSGTLNAPEDDYTRIVGVGAATSYAFSVESSGKTYCLCYKFGSEPFKVYPLVKVEVNHLRSIEATSTGSDTVVVVNAPKTFIFFGDGVSSNDRLYFVEKGSVSSCTDSNNDPTLQLTHFVDEQVRSTLFISSDLVTGVNFEASAAGMTVVPCYQFGLEPYQLYPEIRLTVKMITKYTGTLGSPKLAVVDVPEPLTFLGYGLSGGDKVRWILRGEEDCESSLASLTQPTTLEFVDTITLDSNNAGLFTFASTQSDFNPALCYKFGEENFVLYPDISIGIGTIRGKATLTGATDVAVVGSRKVLTLLGTNLAEGDRVGWTAVLDSGTPCSKLSVLIANPLNTDNDYLSYLTSTDTFGVAMASLSSGKRVYLCYGFGQEPFKLFPDLYLNVKSVTNMRALVSSPSVAVAGAIKTFLFDGDGVATGDFAKFVSSDSQDCSVPGVSLLNIIKEFDDYDEMAMYLYEIGDSTTTGSFQVSSDKSSAGLDRVLCYRFGAEPFAYYEHFHIDVKAIWGLLRTDKTGGGQDNVMVVDEPKQMTIDGIGMSVKDALKFVLAATHSGDADCVDLPAQGQNNGRLQVNADLTVWLPFEFGSEGGTWALCYKFDDEPYRLYPSVAVTVKEITALLDYTFQDIEGLGGVATIGHRKEWNPVGSGIQQGDTVKIVTQSVTSSSDCGKGGANAASGTSVMTVGSKLMFSGIISAYPASTSDVYHLCYQFQDEPFTYLRGFTLTTYGITNLDRSVVLLSATTTAQITGFRISDTDEMGWTTSSTDCSTMLGRTQVSGSKGNVFFKDSYTLLYFCYSFDRQPFDVFKTVTLAVVKAEIWSPQTVSIIADQTAAIAVSGTFGITQGTDQIAWVPSDVVECSPDAVAQYAGVMQTSVASVAKSQSIIPRAGGASFNAKYVAPSSASGMTATDSFSTWKLCYRFGTTPSYLMFGDVLCTVLNIVQVLLISQDPTSSGAVLKFEFDGIGMQDFDAAKWVDASAASTDEHCSSLPAVGGSKTRDVVNSRATFTFVEESTAMALCYRFLGHAFKLYANIPIQSSVKTTASSEQSSTGAILTSYDEEAVAAASDQFTASREIATISLTLDKDIGEIPAGSNAERDFKASFVATLATSLGIDPSRIQITGLVAGSVVVNFQLLASANPADPSVSEAVQDLHTQLTDTRSKLLSTNTVVVKNAATALSVTLATPPLPAASPVAIQALGYQSNGLFSFVRSIYSVTEKSSKLTIPIVRLQGTASVLSIKVQLQTTGTSAIYGDNYAFPPPATFDGSLKLLYLTFKIGQALQTIELDILDDNVKGVHFKTLSLALLNPQTAGATLGSTKETVVRIYDYDEGVSLANSSFTTNSADLTDQQHLQHGWQVVGNGASPLRVDGNGLFAVDDVLGEAEYNQKCDLAAPTGVCSYSCELGGGLTSALGLEAAYNVLALDGDDYVASMNAISAFPSEALTVSLWVKTTQTDPAACLYSYAATAPAVPLALCNPSNLQLFIDAESDVSGLSTFVNVSDNAWHFLAVTWTSADGRVRVFDNGMLVFDGGPYREGKALQATGFLVVGHLVLSSTSKAPCTVAVEAATASTGTSSLLTEVTEDVRCNVVTGSGFKGQVQHVHVWSRVLARSELLGELAWPLRVASNGLVLGWNFATSFLLRQGRVVNDLSMQGQEQKNLGVLHCSSQNLSSLQLASTPEPNTSSTGVDRCLLRGEVPRLDATFPCGPVFANVWHFSAPAAFTTKLAAAYGGRLQFRLLAPSFNGSPRPRRGQVAIFGKNADGIATQMSVALGSFDLPSASRWTYYSVVLREDFGWITEPDGASITAAAFKAVLGGATRLWIRGDIWGYDPTGAGQEVVYLNDVVLLAR</sequence>
<proteinExistence type="predicted"/>
<dbReference type="VEuPathDB" id="FungiDB:KRP22_12842"/>
<dbReference type="VEuPathDB" id="FungiDB:KRP23_8281"/>
<evidence type="ECO:0000259" key="9">
    <source>
        <dbReference type="Pfam" id="PF00052"/>
    </source>
</evidence>
<reference evidence="11" key="1">
    <citation type="journal article" date="2006" name="Science">
        <title>Phytophthora genome sequences uncover evolutionary origins and mechanisms of pathogenesis.</title>
        <authorList>
            <person name="Tyler B.M."/>
            <person name="Tripathy S."/>
            <person name="Zhang X."/>
            <person name="Dehal P."/>
            <person name="Jiang R.H."/>
            <person name="Aerts A."/>
            <person name="Arredondo F.D."/>
            <person name="Baxter L."/>
            <person name="Bensasson D."/>
            <person name="Beynon J.L."/>
            <person name="Chapman J."/>
            <person name="Damasceno C.M."/>
            <person name="Dorrance A.E."/>
            <person name="Dou D."/>
            <person name="Dickerman A.W."/>
            <person name="Dubchak I.L."/>
            <person name="Garbelotto M."/>
            <person name="Gijzen M."/>
            <person name="Gordon S.G."/>
            <person name="Govers F."/>
            <person name="Grunwald N.J."/>
            <person name="Huang W."/>
            <person name="Ivors K.L."/>
            <person name="Jones R.W."/>
            <person name="Kamoun S."/>
            <person name="Krampis K."/>
            <person name="Lamour K.H."/>
            <person name="Lee M.K."/>
            <person name="McDonald W.H."/>
            <person name="Medina M."/>
            <person name="Meijer H.J."/>
            <person name="Nordberg E.K."/>
            <person name="Maclean D.J."/>
            <person name="Ospina-Giraldo M.D."/>
            <person name="Morris P.F."/>
            <person name="Phuntumart V."/>
            <person name="Putnam N.H."/>
            <person name="Rash S."/>
            <person name="Rose J.K."/>
            <person name="Sakihama Y."/>
            <person name="Salamov A.A."/>
            <person name="Savidor A."/>
            <person name="Scheuring C.F."/>
            <person name="Smith B.M."/>
            <person name="Sobral B.W."/>
            <person name="Terry A."/>
            <person name="Torto-Alalibo T.A."/>
            <person name="Win J."/>
            <person name="Xu Z."/>
            <person name="Zhang H."/>
            <person name="Grigoriev I.V."/>
            <person name="Rokhsar D.S."/>
            <person name="Boore J.L."/>
        </authorList>
    </citation>
    <scope>NUCLEOTIDE SEQUENCE [LARGE SCALE GENOMIC DNA]</scope>
    <source>
        <strain evidence="11">Pr102</strain>
    </source>
</reference>
<evidence type="ECO:0000313" key="11">
    <source>
        <dbReference type="Proteomes" id="UP000005238"/>
    </source>
</evidence>
<dbReference type="EMBL" id="DS566099">
    <property type="status" value="NOT_ANNOTATED_CDS"/>
    <property type="molecule type" value="Genomic_DNA"/>
</dbReference>
<feature type="chain" id="PRO_5003586982" description="Laminin IV type A domain-containing protein" evidence="8">
    <location>
        <begin position="27"/>
        <end position="3666"/>
    </location>
</feature>
<dbReference type="SUPFAM" id="SSF49899">
    <property type="entry name" value="Concanavalin A-like lectins/glucanases"/>
    <property type="match status" value="1"/>
</dbReference>
<feature type="domain" description="Laminin IV type A" evidence="9">
    <location>
        <begin position="3533"/>
        <end position="3642"/>
    </location>
</feature>
<dbReference type="Proteomes" id="UP000005238">
    <property type="component" value="Unassembled WGS sequence"/>
</dbReference>
<dbReference type="PROSITE" id="PS51257">
    <property type="entry name" value="PROKAR_LIPOPROTEIN"/>
    <property type="match status" value="1"/>
</dbReference>
<dbReference type="Gene3D" id="2.60.120.200">
    <property type="match status" value="1"/>
</dbReference>
<evidence type="ECO:0000256" key="8">
    <source>
        <dbReference type="SAM" id="SignalP"/>
    </source>
</evidence>
<evidence type="ECO:0000256" key="5">
    <source>
        <dbReference type="ARBA" id="ARBA00022837"/>
    </source>
</evidence>
<dbReference type="Pfam" id="PF13385">
    <property type="entry name" value="Laminin_G_3"/>
    <property type="match status" value="1"/>
</dbReference>
<evidence type="ECO:0000313" key="10">
    <source>
        <dbReference type="EnsemblProtists" id="Phyra84056"/>
    </source>
</evidence>
<keyword evidence="7" id="KW-0325">Glycoprotein</keyword>
<evidence type="ECO:0000256" key="4">
    <source>
        <dbReference type="ARBA" id="ARBA00022737"/>
    </source>
</evidence>
<name>H3H1E4_PHYRM</name>
<dbReference type="OMA" id="WKLCYRF"/>
<keyword evidence="6" id="KW-1015">Disulfide bond</keyword>
<dbReference type="InParanoid" id="H3H1E4"/>
<dbReference type="EnsemblProtists" id="Phyra84056">
    <property type="protein sequence ID" value="Phyra84056"/>
    <property type="gene ID" value="Phyra84056"/>
</dbReference>
<dbReference type="InterPro" id="IPR000034">
    <property type="entry name" value="Laminin_IV"/>
</dbReference>
<evidence type="ECO:0000256" key="3">
    <source>
        <dbReference type="ARBA" id="ARBA00022729"/>
    </source>
</evidence>
<dbReference type="InterPro" id="IPR051360">
    <property type="entry name" value="Neuronal_Pentraxin_Related"/>
</dbReference>
<keyword evidence="5" id="KW-0106">Calcium</keyword>
<keyword evidence="4" id="KW-0677">Repeat</keyword>
<evidence type="ECO:0000256" key="7">
    <source>
        <dbReference type="ARBA" id="ARBA00023180"/>
    </source>
</evidence>
<comment type="cofactor">
    <cofactor evidence="1">
        <name>Ca(2+)</name>
        <dbReference type="ChEBI" id="CHEBI:29108"/>
    </cofactor>
</comment>
<dbReference type="STRING" id="164328.H3H1E4"/>